<feature type="transmembrane region" description="Helical" evidence="1">
    <location>
        <begin position="112"/>
        <end position="131"/>
    </location>
</feature>
<evidence type="ECO:0000313" key="2">
    <source>
        <dbReference type="EMBL" id="KXA92404.1"/>
    </source>
</evidence>
<organism evidence="2 3">
    <name type="scientific">candidate division MSBL1 archaeon SCGC-AAA259E22</name>
    <dbReference type="NCBI Taxonomy" id="1698265"/>
    <lineage>
        <taxon>Archaea</taxon>
        <taxon>Methanobacteriati</taxon>
        <taxon>Methanobacteriota</taxon>
        <taxon>candidate division MSBL1</taxon>
    </lineage>
</organism>
<dbReference type="AlphaFoldDB" id="A0A133UDZ5"/>
<accession>A0A133UDZ5</accession>
<feature type="transmembrane region" description="Helical" evidence="1">
    <location>
        <begin position="20"/>
        <end position="38"/>
    </location>
</feature>
<keyword evidence="1" id="KW-1133">Transmembrane helix</keyword>
<dbReference type="Proteomes" id="UP000070657">
    <property type="component" value="Unassembled WGS sequence"/>
</dbReference>
<evidence type="ECO:0000256" key="1">
    <source>
        <dbReference type="SAM" id="Phobius"/>
    </source>
</evidence>
<protein>
    <submittedName>
        <fullName evidence="2">Uncharacterized protein</fullName>
    </submittedName>
</protein>
<dbReference type="EMBL" id="LHXP01000070">
    <property type="protein sequence ID" value="KXA92404.1"/>
    <property type="molecule type" value="Genomic_DNA"/>
</dbReference>
<gene>
    <name evidence="2" type="ORF">AKJ66_04215</name>
</gene>
<feature type="transmembrane region" description="Helical" evidence="1">
    <location>
        <begin position="81"/>
        <end position="106"/>
    </location>
</feature>
<name>A0A133UDZ5_9EURY</name>
<keyword evidence="1" id="KW-0472">Membrane</keyword>
<keyword evidence="3" id="KW-1185">Reference proteome</keyword>
<feature type="transmembrane region" description="Helical" evidence="1">
    <location>
        <begin position="50"/>
        <end position="69"/>
    </location>
</feature>
<reference evidence="2 3" key="1">
    <citation type="journal article" date="2016" name="Sci. Rep.">
        <title>Metabolic traits of an uncultured archaeal lineage -MSBL1- from brine pools of the Red Sea.</title>
        <authorList>
            <person name="Mwirichia R."/>
            <person name="Alam I."/>
            <person name="Rashid M."/>
            <person name="Vinu M."/>
            <person name="Ba-Alawi W."/>
            <person name="Anthony Kamau A."/>
            <person name="Kamanda Ngugi D."/>
            <person name="Goker M."/>
            <person name="Klenk H.P."/>
            <person name="Bajic V."/>
            <person name="Stingl U."/>
        </authorList>
    </citation>
    <scope>NUCLEOTIDE SEQUENCE [LARGE SCALE GENOMIC DNA]</scope>
    <source>
        <strain evidence="2">SCGC-AAA259E22</strain>
    </source>
</reference>
<proteinExistence type="predicted"/>
<keyword evidence="1" id="KW-0812">Transmembrane</keyword>
<comment type="caution">
    <text evidence="2">The sequence shown here is derived from an EMBL/GenBank/DDBJ whole genome shotgun (WGS) entry which is preliminary data.</text>
</comment>
<evidence type="ECO:0000313" key="3">
    <source>
        <dbReference type="Proteomes" id="UP000070657"/>
    </source>
</evidence>
<sequence>MRKNSEDNPSEEEERFQRSIKYVLLGYLVLLAVSLIGYRYDFWIYSTRSHLLRALFVGPIILGVFYGLHRLFTGGITRRKKFLVAVSLMVAFPLWLVFQTLFHFAYGLGSDPSAGISIVLAYPVALVIAELRGRTRDYRLGAIQ</sequence>